<dbReference type="InterPro" id="IPR001260">
    <property type="entry name" value="Coprogen_oxidase_aer"/>
</dbReference>
<comment type="similarity">
    <text evidence="2">Belongs to the aerobic coproporphyrinogen-III oxidase family.</text>
</comment>
<dbReference type="PROSITE" id="PS01021">
    <property type="entry name" value="COPROGEN_OXIDASE"/>
    <property type="match status" value="1"/>
</dbReference>
<dbReference type="KEGG" id="paca:ID47_02140"/>
<comment type="pathway">
    <text evidence="1">Porphyrin-containing compound metabolism; protoporphyrin-IX biosynthesis; protoporphyrinogen-IX from coproporphyrinogen-III (O2 route): step 1/1.</text>
</comment>
<evidence type="ECO:0000256" key="2">
    <source>
        <dbReference type="ARBA" id="ARBA00010644"/>
    </source>
</evidence>
<proteinExistence type="inferred from homology"/>
<keyword evidence="7" id="KW-0627">Porphyrin biosynthesis</keyword>
<comment type="subunit">
    <text evidence="3">Homodimer.</text>
</comment>
<dbReference type="Pfam" id="PF01218">
    <property type="entry name" value="Coprogen_oxidas"/>
    <property type="match status" value="1"/>
</dbReference>
<accession>A0A077AUT2</accession>
<dbReference type="PANTHER" id="PTHR10755:SF0">
    <property type="entry name" value="OXYGEN-DEPENDENT COPROPORPHYRINOGEN-III OXIDASE, MITOCHONDRIAL"/>
    <property type="match status" value="1"/>
</dbReference>
<name>A0A077AUT2_9PROT</name>
<dbReference type="GO" id="GO:0004109">
    <property type="term" value="F:coproporphyrinogen oxidase activity"/>
    <property type="evidence" value="ECO:0007669"/>
    <property type="project" value="UniProtKB-EC"/>
</dbReference>
<dbReference type="PRINTS" id="PR00073">
    <property type="entry name" value="COPRGNOXDASE"/>
</dbReference>
<dbReference type="GO" id="GO:0006782">
    <property type="term" value="P:protoporphyrinogen IX biosynthetic process"/>
    <property type="evidence" value="ECO:0007669"/>
    <property type="project" value="TreeGrafter"/>
</dbReference>
<dbReference type="NCBIfam" id="NF003727">
    <property type="entry name" value="PRK05330.1"/>
    <property type="match status" value="1"/>
</dbReference>
<dbReference type="HOGENOM" id="CLU_026169_0_1_5"/>
<reference evidence="8 9" key="1">
    <citation type="submission" date="2014-07" db="EMBL/GenBank/DDBJ databases">
        <title>Comparative genomic insights into amoeba endosymbionts belonging to the families of Holosporaceae and Candidatus Midichloriaceae within Rickettsiales.</title>
        <authorList>
            <person name="Wang Z."/>
            <person name="Wu M."/>
        </authorList>
    </citation>
    <scope>NUCLEOTIDE SEQUENCE [LARGE SCALE GENOMIC DNA]</scope>
    <source>
        <strain evidence="8">PRA3</strain>
    </source>
</reference>
<evidence type="ECO:0000256" key="6">
    <source>
        <dbReference type="ARBA" id="ARBA00023133"/>
    </source>
</evidence>
<keyword evidence="9" id="KW-1185">Reference proteome</keyword>
<evidence type="ECO:0000256" key="3">
    <source>
        <dbReference type="ARBA" id="ARBA00011738"/>
    </source>
</evidence>
<keyword evidence="5" id="KW-0560">Oxidoreductase</keyword>
<dbReference type="eggNOG" id="COG0408">
    <property type="taxonomic scope" value="Bacteria"/>
</dbReference>
<evidence type="ECO:0000256" key="7">
    <source>
        <dbReference type="ARBA" id="ARBA00023244"/>
    </source>
</evidence>
<dbReference type="SUPFAM" id="SSF102886">
    <property type="entry name" value="Coproporphyrinogen III oxidase"/>
    <property type="match status" value="1"/>
</dbReference>
<evidence type="ECO:0000256" key="5">
    <source>
        <dbReference type="ARBA" id="ARBA00023002"/>
    </source>
</evidence>
<dbReference type="InterPro" id="IPR036406">
    <property type="entry name" value="Coprogen_oxidase_aer_sf"/>
</dbReference>
<evidence type="ECO:0000313" key="9">
    <source>
        <dbReference type="Proteomes" id="UP000028926"/>
    </source>
</evidence>
<dbReference type="STRING" id="91604.ID47_02140"/>
<organism evidence="8 9">
    <name type="scientific">Candidatus Odyssella acanthamoebae</name>
    <dbReference type="NCBI Taxonomy" id="91604"/>
    <lineage>
        <taxon>Bacteria</taxon>
        <taxon>Pseudomonadati</taxon>
        <taxon>Pseudomonadota</taxon>
        <taxon>Alphaproteobacteria</taxon>
        <taxon>Holosporales</taxon>
        <taxon>Candidatus Paracaedibacteraceae</taxon>
        <taxon>Candidatus Odyssella</taxon>
    </lineage>
</organism>
<dbReference type="Proteomes" id="UP000028926">
    <property type="component" value="Chromosome"/>
</dbReference>
<evidence type="ECO:0000256" key="1">
    <source>
        <dbReference type="ARBA" id="ARBA00005168"/>
    </source>
</evidence>
<dbReference type="GO" id="GO:0005737">
    <property type="term" value="C:cytoplasm"/>
    <property type="evidence" value="ECO:0007669"/>
    <property type="project" value="TreeGrafter"/>
</dbReference>
<keyword evidence="6" id="KW-0350">Heme biosynthesis</keyword>
<dbReference type="AlphaFoldDB" id="A0A077AUT2"/>
<dbReference type="PIRSF" id="PIRSF000166">
    <property type="entry name" value="Coproporphyri_ox"/>
    <property type="match status" value="1"/>
</dbReference>
<sequence>MTMTTQEQKVEFERWIVKLRDDICAELEKLEEELDHDYLLPGQFRRETWQRHDPTQSHNNGGGGTMSILKGRVFEKAGVNISTVYGQFGEQFAKEIPGAEEDPSFWACGISLVIHPLNPLIPAVHMNTRHIVTSKSWFGGGADLTPSFDFPQDNRDFHQSFRDACDRHNPDYYAKFKLWCDEYFYLPHRQEARGIGGIFYDYINTGSFEADYAFTRDVGLAFLKVYPELVRRHLQKPWTAEEKQTQLLKRGRYAEFNLLYDRGTKFGLKTNGNIDAILMSLPPVAMW</sequence>
<dbReference type="Gene3D" id="3.40.1500.10">
    <property type="entry name" value="Coproporphyrinogen III oxidase, aerobic"/>
    <property type="match status" value="1"/>
</dbReference>
<dbReference type="EMBL" id="CP008941">
    <property type="protein sequence ID" value="AIK95789.1"/>
    <property type="molecule type" value="Genomic_DNA"/>
</dbReference>
<gene>
    <name evidence="8" type="ORF">ID47_02140</name>
</gene>
<evidence type="ECO:0000313" key="8">
    <source>
        <dbReference type="EMBL" id="AIK95789.1"/>
    </source>
</evidence>
<dbReference type="PANTHER" id="PTHR10755">
    <property type="entry name" value="COPROPORPHYRINOGEN III OXIDASE, MITOCHONDRIAL"/>
    <property type="match status" value="1"/>
</dbReference>
<evidence type="ECO:0000256" key="4">
    <source>
        <dbReference type="ARBA" id="ARBA00012869"/>
    </source>
</evidence>
<protein>
    <recommendedName>
        <fullName evidence="4">coproporphyrinogen oxidase</fullName>
        <ecNumber evidence="4">1.3.3.3</ecNumber>
    </recommendedName>
</protein>
<dbReference type="EC" id="1.3.3.3" evidence="4"/>
<dbReference type="InterPro" id="IPR018375">
    <property type="entry name" value="Coprogen_oxidase_CS"/>
</dbReference>